<feature type="region of interest" description="Disordered" evidence="1">
    <location>
        <begin position="1"/>
        <end position="22"/>
    </location>
</feature>
<dbReference type="EMBL" id="SODL02000005">
    <property type="protein sequence ID" value="MCP2368600.1"/>
    <property type="molecule type" value="Genomic_DNA"/>
</dbReference>
<evidence type="ECO:0000313" key="5">
    <source>
        <dbReference type="Proteomes" id="UP000199482"/>
    </source>
</evidence>
<evidence type="ECO:0000313" key="3">
    <source>
        <dbReference type="EMBL" id="MCP2368600.1"/>
    </source>
</evidence>
<dbReference type="Proteomes" id="UP000199482">
    <property type="component" value="Chromosome I"/>
</dbReference>
<reference evidence="3" key="3">
    <citation type="submission" date="2022-06" db="EMBL/GenBank/DDBJ databases">
        <title>Genomic Encyclopedia of Type Strains, Phase III (KMG-III): the genomes of soil and plant-associated and newly described type strains.</title>
        <authorList>
            <person name="Whitman W."/>
        </authorList>
    </citation>
    <scope>NUCLEOTIDE SEQUENCE</scope>
    <source>
        <strain evidence="3">CPCC 202695</strain>
    </source>
</reference>
<evidence type="ECO:0000313" key="4">
    <source>
        <dbReference type="EMBL" id="SDR76900.1"/>
    </source>
</evidence>
<dbReference type="OrthoDB" id="5007402at2"/>
<feature type="compositionally biased region" description="Low complexity" evidence="1">
    <location>
        <begin position="1"/>
        <end position="13"/>
    </location>
</feature>
<name>A0A1H1LRE6_9MICO</name>
<dbReference type="Proteomes" id="UP000893823">
    <property type="component" value="Unassembled WGS sequence"/>
</dbReference>
<keyword evidence="6" id="KW-1185">Reference proteome</keyword>
<feature type="transmembrane region" description="Helical" evidence="2">
    <location>
        <begin position="211"/>
        <end position="230"/>
    </location>
</feature>
<organism evidence="4 5">
    <name type="scientific">Agromyces flavus</name>
    <dbReference type="NCBI Taxonomy" id="589382"/>
    <lineage>
        <taxon>Bacteria</taxon>
        <taxon>Bacillati</taxon>
        <taxon>Actinomycetota</taxon>
        <taxon>Actinomycetes</taxon>
        <taxon>Micrococcales</taxon>
        <taxon>Microbacteriaceae</taxon>
        <taxon>Agromyces</taxon>
    </lineage>
</organism>
<feature type="transmembrane region" description="Helical" evidence="2">
    <location>
        <begin position="186"/>
        <end position="205"/>
    </location>
</feature>
<keyword evidence="2" id="KW-0472">Membrane</keyword>
<evidence type="ECO:0000256" key="2">
    <source>
        <dbReference type="SAM" id="Phobius"/>
    </source>
</evidence>
<keyword evidence="2" id="KW-1133">Transmembrane helix</keyword>
<dbReference type="EMBL" id="LT629755">
    <property type="protein sequence ID" value="SDR76900.1"/>
    <property type="molecule type" value="Genomic_DNA"/>
</dbReference>
<evidence type="ECO:0000313" key="6">
    <source>
        <dbReference type="Proteomes" id="UP000893823"/>
    </source>
</evidence>
<feature type="transmembrane region" description="Helical" evidence="2">
    <location>
        <begin position="31"/>
        <end position="53"/>
    </location>
</feature>
<keyword evidence="2" id="KW-0812">Transmembrane</keyword>
<proteinExistence type="predicted"/>
<dbReference type="AlphaFoldDB" id="A0A1H1LRE6"/>
<reference evidence="5" key="2">
    <citation type="submission" date="2016-10" db="EMBL/GenBank/DDBJ databases">
        <authorList>
            <person name="Varghese N."/>
            <person name="Submissions S."/>
        </authorList>
    </citation>
    <scope>NUCLEOTIDE SEQUENCE [LARGE SCALE GENOMIC DNA]</scope>
    <source>
        <strain evidence="5">CPCC 202695</strain>
    </source>
</reference>
<evidence type="ECO:0000256" key="1">
    <source>
        <dbReference type="SAM" id="MobiDB-lite"/>
    </source>
</evidence>
<feature type="transmembrane region" description="Helical" evidence="2">
    <location>
        <begin position="114"/>
        <end position="133"/>
    </location>
</feature>
<feature type="transmembrane region" description="Helical" evidence="2">
    <location>
        <begin position="76"/>
        <end position="102"/>
    </location>
</feature>
<reference evidence="4" key="1">
    <citation type="submission" date="2016-10" db="EMBL/GenBank/DDBJ databases">
        <authorList>
            <person name="de Groot N.N."/>
        </authorList>
    </citation>
    <scope>NUCLEOTIDE SEQUENCE [LARGE SCALE GENOMIC DNA]</scope>
    <source>
        <strain evidence="4">CPCC 202695</strain>
    </source>
</reference>
<dbReference type="RefSeq" id="WP_092668580.1">
    <property type="nucleotide sequence ID" value="NZ_BMDN01000005.1"/>
</dbReference>
<sequence length="240" mass="25572">MSDATTRTTTGPDDAARAAARDERWRSRTRTIGVVGLVATVLLFAPIIAISALGEPAFTGSPEEIAAFFAASDEPWVTAAMATASVGMLAFLWFAAGFTTILRRYEGEPAWRSTAALVSAAVAAAYGVIDASWDAAANRGGIDSAVATYAFDLANLGFANAWLALGAFAIGCGWVLVDGPCRRRAWAGWWAIAAGVGLVAVRYVWEGGWWFIPYAVFWAWVITMSVVLVVRRSLDHHAHG</sequence>
<gene>
    <name evidence="3" type="ORF">BCL57_002776</name>
    <name evidence="4" type="ORF">SAMN04489721_0229</name>
</gene>
<feature type="transmembrane region" description="Helical" evidence="2">
    <location>
        <begin position="153"/>
        <end position="177"/>
    </location>
</feature>
<evidence type="ECO:0008006" key="7">
    <source>
        <dbReference type="Google" id="ProtNLM"/>
    </source>
</evidence>
<accession>A0A1H1LRE6</accession>
<protein>
    <recommendedName>
        <fullName evidence="7">DUF4386 family protein</fullName>
    </recommendedName>
</protein>